<feature type="region of interest" description="Disordered" evidence="1">
    <location>
        <begin position="1"/>
        <end position="27"/>
    </location>
</feature>
<evidence type="ECO:0000313" key="2">
    <source>
        <dbReference type="EMBL" id="KAK4148730.1"/>
    </source>
</evidence>
<dbReference type="PANTHER" id="PTHR40788">
    <property type="entry name" value="CLR5 DOMAIN-CONTAINING PROTEIN-RELATED"/>
    <property type="match status" value="1"/>
</dbReference>
<dbReference type="PANTHER" id="PTHR40788:SF2">
    <property type="entry name" value="CLR5 DOMAIN-CONTAINING PROTEIN"/>
    <property type="match status" value="1"/>
</dbReference>
<organism evidence="2 3">
    <name type="scientific">Chaetomidium leptoderma</name>
    <dbReference type="NCBI Taxonomy" id="669021"/>
    <lineage>
        <taxon>Eukaryota</taxon>
        <taxon>Fungi</taxon>
        <taxon>Dikarya</taxon>
        <taxon>Ascomycota</taxon>
        <taxon>Pezizomycotina</taxon>
        <taxon>Sordariomycetes</taxon>
        <taxon>Sordariomycetidae</taxon>
        <taxon>Sordariales</taxon>
        <taxon>Chaetomiaceae</taxon>
        <taxon>Chaetomidium</taxon>
    </lineage>
</organism>
<name>A0AAN6ZR54_9PEZI</name>
<reference evidence="2" key="2">
    <citation type="submission" date="2023-05" db="EMBL/GenBank/DDBJ databases">
        <authorList>
            <consortium name="Lawrence Berkeley National Laboratory"/>
            <person name="Steindorff A."/>
            <person name="Hensen N."/>
            <person name="Bonometti L."/>
            <person name="Westerberg I."/>
            <person name="Brannstrom I.O."/>
            <person name="Guillou S."/>
            <person name="Cros-Aarteil S."/>
            <person name="Calhoun S."/>
            <person name="Haridas S."/>
            <person name="Kuo A."/>
            <person name="Mondo S."/>
            <person name="Pangilinan J."/>
            <person name="Riley R."/>
            <person name="Labutti K."/>
            <person name="Andreopoulos B."/>
            <person name="Lipzen A."/>
            <person name="Chen C."/>
            <person name="Yanf M."/>
            <person name="Daum C."/>
            <person name="Ng V."/>
            <person name="Clum A."/>
            <person name="Ohm R."/>
            <person name="Martin F."/>
            <person name="Silar P."/>
            <person name="Natvig D."/>
            <person name="Lalanne C."/>
            <person name="Gautier V."/>
            <person name="Ament-Velasquez S.L."/>
            <person name="Kruys A."/>
            <person name="Hutchinson M.I."/>
            <person name="Powell A.J."/>
            <person name="Barry K."/>
            <person name="Miller A.N."/>
            <person name="Grigoriev I.V."/>
            <person name="Debuchy R."/>
            <person name="Gladieux P."/>
            <person name="Thoren M.H."/>
            <person name="Johannesson H."/>
        </authorList>
    </citation>
    <scope>NUCLEOTIDE SEQUENCE</scope>
    <source>
        <strain evidence="2">CBS 538.74</strain>
    </source>
</reference>
<evidence type="ECO:0000313" key="3">
    <source>
        <dbReference type="Proteomes" id="UP001302745"/>
    </source>
</evidence>
<sequence length="858" mass="98119">MQSRTDHRFNAFGPEPEDLPDDGPRPDDIDWGDPLSFFRHLNAGEPGHLPMPKMMEPSQVRQLCKERSSGIIANHDRLRRILDRHESTIQKRWTKKTKRQRLQILLGGWPNMAPMHRPDFAAFRRESEAQRELGTKLRDHFVWPYINQEDLLKPKSLLLMLKSKGRHQPCDFAAADGDAMYLGNITKAIVPIFLNCYVVTLNGMTGPEEYGKLVAWEDHEDAFDWMHTRKQFLPGEALDILEAQDRLMKFLVHCCEQLLHDIPAAELLGDKYPVQPEPILKSGVEPGGFDSLAIMAEEAPYRPPGRLDFGRIESLLAARTSASEDHLWALREDPSYFSDQLLIYKEHRQEMIKDTNGKFHPILQGVKIELFWERVIGNVLLSSHVELEIFSELRRQAEELKRLQLKYAGTLSPLKDLPEDYLVGILRFRFFLNQLAKEWLNDLKTTVVASPPMRSLFVRLPAEDLNKILITSKPGLKQDMVEKELLWLLRTLWEDGKALFLARMPMVVDELERLLCAEPRARDLISGYVAGRIGDLSILCECLRQLDIYQPWANGYESASVDREDSIKKELAAWREGWAGIHSTMKSKAMLANFKLADPSDKRFFYPTEKRRTKETVEALRQAEANLDVFWEKFDKCLYAKAGDLSKTALRKLLSQKRILQRTPEWAAPAPPEKAETTIPAVVSSEDDAIYRPLSTLYFELGASHAGKTGMAAQPKAKVKTRGAANASLVIEPETTQRQQLADAVMSLDLDQQPTFLVDSRALKVFRTLFFHAAVTSTPGEVSWNDFLHAMTSAGFRAEKLYGSVWHFQPSQLDVERSIQFHEPHPVGKIPFRMARRIGRRLARAYGWFGGMFALKEK</sequence>
<keyword evidence="3" id="KW-1185">Reference proteome</keyword>
<evidence type="ECO:0000256" key="1">
    <source>
        <dbReference type="SAM" id="MobiDB-lite"/>
    </source>
</evidence>
<proteinExistence type="predicted"/>
<gene>
    <name evidence="2" type="ORF">C8A00DRAFT_47494</name>
</gene>
<dbReference type="Proteomes" id="UP001302745">
    <property type="component" value="Unassembled WGS sequence"/>
</dbReference>
<dbReference type="AlphaFoldDB" id="A0AAN6ZR54"/>
<reference evidence="2" key="1">
    <citation type="journal article" date="2023" name="Mol. Phylogenet. Evol.">
        <title>Genome-scale phylogeny and comparative genomics of the fungal order Sordariales.</title>
        <authorList>
            <person name="Hensen N."/>
            <person name="Bonometti L."/>
            <person name="Westerberg I."/>
            <person name="Brannstrom I.O."/>
            <person name="Guillou S."/>
            <person name="Cros-Aarteil S."/>
            <person name="Calhoun S."/>
            <person name="Haridas S."/>
            <person name="Kuo A."/>
            <person name="Mondo S."/>
            <person name="Pangilinan J."/>
            <person name="Riley R."/>
            <person name="LaButti K."/>
            <person name="Andreopoulos B."/>
            <person name="Lipzen A."/>
            <person name="Chen C."/>
            <person name="Yan M."/>
            <person name="Daum C."/>
            <person name="Ng V."/>
            <person name="Clum A."/>
            <person name="Steindorff A."/>
            <person name="Ohm R.A."/>
            <person name="Martin F."/>
            <person name="Silar P."/>
            <person name="Natvig D.O."/>
            <person name="Lalanne C."/>
            <person name="Gautier V."/>
            <person name="Ament-Velasquez S.L."/>
            <person name="Kruys A."/>
            <person name="Hutchinson M.I."/>
            <person name="Powell A.J."/>
            <person name="Barry K."/>
            <person name="Miller A.N."/>
            <person name="Grigoriev I.V."/>
            <person name="Debuchy R."/>
            <person name="Gladieux P."/>
            <person name="Hiltunen Thoren M."/>
            <person name="Johannesson H."/>
        </authorList>
    </citation>
    <scope>NUCLEOTIDE SEQUENCE</scope>
    <source>
        <strain evidence="2">CBS 538.74</strain>
    </source>
</reference>
<protein>
    <submittedName>
        <fullName evidence="2">Uncharacterized protein</fullName>
    </submittedName>
</protein>
<dbReference type="EMBL" id="MU857272">
    <property type="protein sequence ID" value="KAK4148730.1"/>
    <property type="molecule type" value="Genomic_DNA"/>
</dbReference>
<accession>A0AAN6ZR54</accession>
<comment type="caution">
    <text evidence="2">The sequence shown here is derived from an EMBL/GenBank/DDBJ whole genome shotgun (WGS) entry which is preliminary data.</text>
</comment>